<feature type="compositionally biased region" description="Basic and acidic residues" evidence="3">
    <location>
        <begin position="83"/>
        <end position="97"/>
    </location>
</feature>
<dbReference type="GO" id="GO:0005634">
    <property type="term" value="C:nucleus"/>
    <property type="evidence" value="ECO:0007669"/>
    <property type="project" value="UniProtKB-SubCell"/>
</dbReference>
<accession>A0A1D2N163</accession>
<dbReference type="EMBL" id="LJIJ01000303">
    <property type="protein sequence ID" value="ODM99036.1"/>
    <property type="molecule type" value="Genomic_DNA"/>
</dbReference>
<dbReference type="SMART" id="SM00298">
    <property type="entry name" value="CHROMO"/>
    <property type="match status" value="2"/>
</dbReference>
<dbReference type="SMART" id="SM00300">
    <property type="entry name" value="ChSh"/>
    <property type="match status" value="1"/>
</dbReference>
<feature type="compositionally biased region" description="Low complexity" evidence="3">
    <location>
        <begin position="10"/>
        <end position="27"/>
    </location>
</feature>
<dbReference type="InterPro" id="IPR016197">
    <property type="entry name" value="Chromo-like_dom_sf"/>
</dbReference>
<dbReference type="CDD" id="cd00034">
    <property type="entry name" value="CSD"/>
    <property type="match status" value="1"/>
</dbReference>
<dbReference type="PROSITE" id="PS50013">
    <property type="entry name" value="CHROMO_2"/>
    <property type="match status" value="2"/>
</dbReference>
<dbReference type="SUPFAM" id="SSF54160">
    <property type="entry name" value="Chromo domain-like"/>
    <property type="match status" value="2"/>
</dbReference>
<dbReference type="OMA" id="HACPEDE"/>
<dbReference type="InterPro" id="IPR017984">
    <property type="entry name" value="Chromo_dom_subgr"/>
</dbReference>
<gene>
    <name evidence="5" type="ORF">Ocin01_07636</name>
</gene>
<dbReference type="STRING" id="48709.A0A1D2N163"/>
<keyword evidence="6" id="KW-1185">Reference proteome</keyword>
<dbReference type="InterPro" id="IPR051219">
    <property type="entry name" value="Heterochromatin_chromo-domain"/>
</dbReference>
<dbReference type="Pfam" id="PF00385">
    <property type="entry name" value="Chromo"/>
    <property type="match status" value="1"/>
</dbReference>
<dbReference type="InterPro" id="IPR023780">
    <property type="entry name" value="Chromo_domain"/>
</dbReference>
<dbReference type="GO" id="GO:0000792">
    <property type="term" value="C:heterochromatin"/>
    <property type="evidence" value="ECO:0007669"/>
    <property type="project" value="UniProtKB-ARBA"/>
</dbReference>
<dbReference type="PANTHER" id="PTHR22812">
    <property type="entry name" value="CHROMOBOX PROTEIN"/>
    <property type="match status" value="1"/>
</dbReference>
<feature type="domain" description="Chromo" evidence="4">
    <location>
        <begin position="34"/>
        <end position="92"/>
    </location>
</feature>
<dbReference type="InterPro" id="IPR008251">
    <property type="entry name" value="Chromo_shadow_dom"/>
</dbReference>
<dbReference type="PROSITE" id="PS00598">
    <property type="entry name" value="CHROMO_1"/>
    <property type="match status" value="1"/>
</dbReference>
<feature type="region of interest" description="Disordered" evidence="3">
    <location>
        <begin position="1"/>
        <end position="32"/>
    </location>
</feature>
<dbReference type="CDD" id="cd00024">
    <property type="entry name" value="CD_CSD"/>
    <property type="match status" value="1"/>
</dbReference>
<reference evidence="5 6" key="1">
    <citation type="journal article" date="2016" name="Genome Biol. Evol.">
        <title>Gene Family Evolution Reflects Adaptation to Soil Environmental Stressors in the Genome of the Collembolan Orchesella cincta.</title>
        <authorList>
            <person name="Faddeeva-Vakhrusheva A."/>
            <person name="Derks M.F."/>
            <person name="Anvar S.Y."/>
            <person name="Agamennone V."/>
            <person name="Suring W."/>
            <person name="Smit S."/>
            <person name="van Straalen N.M."/>
            <person name="Roelofs D."/>
        </authorList>
    </citation>
    <scope>NUCLEOTIDE SEQUENCE [LARGE SCALE GENOMIC DNA]</scope>
    <source>
        <tissue evidence="5">Mixed pool</tissue>
    </source>
</reference>
<protein>
    <submittedName>
        <fullName evidence="5">Chromobox protein 1</fullName>
    </submittedName>
</protein>
<organism evidence="5 6">
    <name type="scientific">Orchesella cincta</name>
    <name type="common">Springtail</name>
    <name type="synonym">Podura cincta</name>
    <dbReference type="NCBI Taxonomy" id="48709"/>
    <lineage>
        <taxon>Eukaryota</taxon>
        <taxon>Metazoa</taxon>
        <taxon>Ecdysozoa</taxon>
        <taxon>Arthropoda</taxon>
        <taxon>Hexapoda</taxon>
        <taxon>Collembola</taxon>
        <taxon>Entomobryomorpha</taxon>
        <taxon>Entomobryoidea</taxon>
        <taxon>Orchesellidae</taxon>
        <taxon>Orchesellinae</taxon>
        <taxon>Orchesella</taxon>
    </lineage>
</organism>
<name>A0A1D2N163_ORCCI</name>
<dbReference type="Pfam" id="PF01393">
    <property type="entry name" value="Chromo_shadow"/>
    <property type="match status" value="1"/>
</dbReference>
<dbReference type="PRINTS" id="PR00504">
    <property type="entry name" value="CHROMODOMAIN"/>
</dbReference>
<evidence type="ECO:0000256" key="1">
    <source>
        <dbReference type="ARBA" id="ARBA00004123"/>
    </source>
</evidence>
<evidence type="ECO:0000313" key="6">
    <source>
        <dbReference type="Proteomes" id="UP000094527"/>
    </source>
</evidence>
<dbReference type="OrthoDB" id="433924at2759"/>
<proteinExistence type="predicted"/>
<dbReference type="InterPro" id="IPR000953">
    <property type="entry name" value="Chromo/chromo_shadow_dom"/>
</dbReference>
<dbReference type="Proteomes" id="UP000094527">
    <property type="component" value="Unassembled WGS sequence"/>
</dbReference>
<comment type="caution">
    <text evidence="5">The sequence shown here is derived from an EMBL/GenBank/DDBJ whole genome shotgun (WGS) entry which is preliminary data.</text>
</comment>
<feature type="region of interest" description="Disordered" evidence="3">
    <location>
        <begin position="83"/>
        <end position="110"/>
    </location>
</feature>
<evidence type="ECO:0000313" key="5">
    <source>
        <dbReference type="EMBL" id="ODM99036.1"/>
    </source>
</evidence>
<dbReference type="Gene3D" id="2.40.50.40">
    <property type="match status" value="2"/>
</dbReference>
<evidence type="ECO:0000259" key="4">
    <source>
        <dbReference type="PROSITE" id="PS50013"/>
    </source>
</evidence>
<dbReference type="InterPro" id="IPR023779">
    <property type="entry name" value="Chromodomain_CS"/>
</dbReference>
<comment type="subcellular location">
    <subcellularLocation>
        <location evidence="1">Nucleus</location>
    </subcellularLocation>
</comment>
<dbReference type="AlphaFoldDB" id="A0A1D2N163"/>
<feature type="domain" description="Chromo" evidence="4">
    <location>
        <begin position="118"/>
        <end position="168"/>
    </location>
</feature>
<evidence type="ECO:0000256" key="2">
    <source>
        <dbReference type="ARBA" id="ARBA00023242"/>
    </source>
</evidence>
<evidence type="ECO:0000256" key="3">
    <source>
        <dbReference type="SAM" id="MobiDB-lite"/>
    </source>
</evidence>
<sequence length="186" mass="20538">MTTSDNQLVTTTMATRSFTSTSSTGKSDLSEGQFEVEKVVKRRIGAGGGYEYYLKWKGFGEEDNTWEPEKNLTPDLIAQFNKQEAEKAKAKNKKTDPKWNGSESDGEPPEVPGFARGLVADEIIGTTQRNGENFYLIKWTTDPVNEPELVPASVANVQCPQVVIAFYEMNLCWAPLGTSSGEKSDI</sequence>
<keyword evidence="2" id="KW-0539">Nucleus</keyword>